<dbReference type="SUPFAM" id="SSF55729">
    <property type="entry name" value="Acyl-CoA N-acyltransferases (Nat)"/>
    <property type="match status" value="1"/>
</dbReference>
<dbReference type="AlphaFoldDB" id="A0A9P6RV36"/>
<dbReference type="GO" id="GO:0016747">
    <property type="term" value="F:acyltransferase activity, transferring groups other than amino-acyl groups"/>
    <property type="evidence" value="ECO:0007669"/>
    <property type="project" value="InterPro"/>
</dbReference>
<keyword evidence="3" id="KW-1185">Reference proteome</keyword>
<dbReference type="Proteomes" id="UP000738325">
    <property type="component" value="Unassembled WGS sequence"/>
</dbReference>
<dbReference type="InterPro" id="IPR016181">
    <property type="entry name" value="Acyl_CoA_acyltransferase"/>
</dbReference>
<dbReference type="Gene3D" id="3.40.630.30">
    <property type="match status" value="1"/>
</dbReference>
<dbReference type="EMBL" id="JAAAIP010000083">
    <property type="protein sequence ID" value="KAG0326375.1"/>
    <property type="molecule type" value="Genomic_DNA"/>
</dbReference>
<organism evidence="2 3">
    <name type="scientific">Dissophora globulifera</name>
    <dbReference type="NCBI Taxonomy" id="979702"/>
    <lineage>
        <taxon>Eukaryota</taxon>
        <taxon>Fungi</taxon>
        <taxon>Fungi incertae sedis</taxon>
        <taxon>Mucoromycota</taxon>
        <taxon>Mortierellomycotina</taxon>
        <taxon>Mortierellomycetes</taxon>
        <taxon>Mortierellales</taxon>
        <taxon>Mortierellaceae</taxon>
        <taxon>Dissophora</taxon>
    </lineage>
</organism>
<dbReference type="Pfam" id="PF13302">
    <property type="entry name" value="Acetyltransf_3"/>
    <property type="match status" value="1"/>
</dbReference>
<evidence type="ECO:0000313" key="3">
    <source>
        <dbReference type="Proteomes" id="UP000738325"/>
    </source>
</evidence>
<evidence type="ECO:0000313" key="2">
    <source>
        <dbReference type="EMBL" id="KAG0326375.1"/>
    </source>
</evidence>
<dbReference type="InterPro" id="IPR051531">
    <property type="entry name" value="N-acetyltransferase"/>
</dbReference>
<dbReference type="OrthoDB" id="64477at2759"/>
<proteinExistence type="predicted"/>
<accession>A0A9P6RV36</accession>
<gene>
    <name evidence="2" type="ORF">BGZ99_009615</name>
</gene>
<dbReference type="PANTHER" id="PTHR43792">
    <property type="entry name" value="GNAT FAMILY, PUTATIVE (AFU_ORTHOLOGUE AFUA_3G00765)-RELATED-RELATED"/>
    <property type="match status" value="1"/>
</dbReference>
<reference evidence="2" key="1">
    <citation type="journal article" date="2020" name="Fungal Divers.">
        <title>Resolving the Mortierellaceae phylogeny through synthesis of multi-gene phylogenetics and phylogenomics.</title>
        <authorList>
            <person name="Vandepol N."/>
            <person name="Liber J."/>
            <person name="Desiro A."/>
            <person name="Na H."/>
            <person name="Kennedy M."/>
            <person name="Barry K."/>
            <person name="Grigoriev I.V."/>
            <person name="Miller A.N."/>
            <person name="O'Donnell K."/>
            <person name="Stajich J.E."/>
            <person name="Bonito G."/>
        </authorList>
    </citation>
    <scope>NUCLEOTIDE SEQUENCE</scope>
    <source>
        <strain evidence="2">REB-010B</strain>
    </source>
</reference>
<feature type="domain" description="N-acetyltransferase" evidence="1">
    <location>
        <begin position="29"/>
        <end position="182"/>
    </location>
</feature>
<sequence>MAERPAIPPTLESARLTYDSPSEKDDAAMHAMLRDPDTMIFLRYMAKEWQGGWTAEEIVERRESRVKGIEEKRSTTYYVHDKSTGELVGSVGSNTINFDYRNAHVGIILSKKYWSGGYGTEALYRLMRMLFDDLKMHKLIYETTENNIGMRKFLEQTCGVPLAFVRKDEIWCRATEKWVSLWQYEIFEDDWPRIAATLKENLERGAAKHASIA</sequence>
<comment type="caution">
    <text evidence="2">The sequence shown here is derived from an EMBL/GenBank/DDBJ whole genome shotgun (WGS) entry which is preliminary data.</text>
</comment>
<evidence type="ECO:0000259" key="1">
    <source>
        <dbReference type="PROSITE" id="PS51186"/>
    </source>
</evidence>
<protein>
    <recommendedName>
        <fullName evidence="1">N-acetyltransferase domain-containing protein</fullName>
    </recommendedName>
</protein>
<dbReference type="PROSITE" id="PS51186">
    <property type="entry name" value="GNAT"/>
    <property type="match status" value="1"/>
</dbReference>
<dbReference type="InterPro" id="IPR000182">
    <property type="entry name" value="GNAT_dom"/>
</dbReference>
<dbReference type="PANTHER" id="PTHR43792:SF16">
    <property type="entry name" value="N-ACETYLTRANSFERASE DOMAIN-CONTAINING PROTEIN"/>
    <property type="match status" value="1"/>
</dbReference>
<name>A0A9P6RV36_9FUNG</name>